<dbReference type="Pfam" id="PF02138">
    <property type="entry name" value="Beach"/>
    <property type="match status" value="1"/>
</dbReference>
<feature type="region of interest" description="Disordered" evidence="1">
    <location>
        <begin position="1488"/>
        <end position="1514"/>
    </location>
</feature>
<dbReference type="InterPro" id="IPR000409">
    <property type="entry name" value="BEACH_dom"/>
</dbReference>
<feature type="compositionally biased region" description="Low complexity" evidence="1">
    <location>
        <begin position="697"/>
        <end position="714"/>
    </location>
</feature>
<dbReference type="CDD" id="cd06071">
    <property type="entry name" value="Beach"/>
    <property type="match status" value="1"/>
</dbReference>
<feature type="region of interest" description="Disordered" evidence="1">
    <location>
        <begin position="1180"/>
        <end position="1199"/>
    </location>
</feature>
<dbReference type="Gene3D" id="2.130.10.10">
    <property type="entry name" value="YVTN repeat-like/Quinoprotein amine dehydrogenase"/>
    <property type="match status" value="1"/>
</dbReference>
<feature type="domain" description="BEACH-type PH" evidence="3">
    <location>
        <begin position="2017"/>
        <end position="2178"/>
    </location>
</feature>
<evidence type="ECO:0000259" key="3">
    <source>
        <dbReference type="PROSITE" id="PS51783"/>
    </source>
</evidence>
<reference evidence="4 5" key="1">
    <citation type="submission" date="2019-01" db="EMBL/GenBank/DDBJ databases">
        <authorList>
            <person name="Ferrante I. M."/>
        </authorList>
    </citation>
    <scope>NUCLEOTIDE SEQUENCE [LARGE SCALE GENOMIC DNA]</scope>
    <source>
        <strain evidence="4 5">B856</strain>
    </source>
</reference>
<organism evidence="4 5">
    <name type="scientific">Pseudo-nitzschia multistriata</name>
    <dbReference type="NCBI Taxonomy" id="183589"/>
    <lineage>
        <taxon>Eukaryota</taxon>
        <taxon>Sar</taxon>
        <taxon>Stramenopiles</taxon>
        <taxon>Ochrophyta</taxon>
        <taxon>Bacillariophyta</taxon>
        <taxon>Bacillariophyceae</taxon>
        <taxon>Bacillariophycidae</taxon>
        <taxon>Bacillariales</taxon>
        <taxon>Bacillariaceae</taxon>
        <taxon>Pseudo-nitzschia</taxon>
    </lineage>
</organism>
<dbReference type="SMART" id="SM01026">
    <property type="entry name" value="Beach"/>
    <property type="match status" value="1"/>
</dbReference>
<feature type="compositionally biased region" description="Polar residues" evidence="1">
    <location>
        <begin position="1956"/>
        <end position="1966"/>
    </location>
</feature>
<dbReference type="Pfam" id="PF14844">
    <property type="entry name" value="PH_BEACH"/>
    <property type="match status" value="1"/>
</dbReference>
<dbReference type="EMBL" id="CAACVS010000595">
    <property type="protein sequence ID" value="VEU43883.1"/>
    <property type="molecule type" value="Genomic_DNA"/>
</dbReference>
<dbReference type="Gene3D" id="2.30.29.30">
    <property type="entry name" value="Pleckstrin-homology domain (PH domain)/Phosphotyrosine-binding domain (PTB)"/>
    <property type="match status" value="1"/>
</dbReference>
<dbReference type="SUPFAM" id="SSF81837">
    <property type="entry name" value="BEACH domain"/>
    <property type="match status" value="1"/>
</dbReference>
<dbReference type="InterPro" id="IPR036322">
    <property type="entry name" value="WD40_repeat_dom_sf"/>
</dbReference>
<dbReference type="PANTHER" id="PTHR13743:SF123">
    <property type="entry name" value="PROTEIN FAN"/>
    <property type="match status" value="1"/>
</dbReference>
<feature type="region of interest" description="Disordered" evidence="1">
    <location>
        <begin position="998"/>
        <end position="1021"/>
    </location>
</feature>
<feature type="region of interest" description="Disordered" evidence="1">
    <location>
        <begin position="1917"/>
        <end position="1980"/>
    </location>
</feature>
<dbReference type="InterPro" id="IPR036372">
    <property type="entry name" value="BEACH_dom_sf"/>
</dbReference>
<feature type="region of interest" description="Disordered" evidence="1">
    <location>
        <begin position="920"/>
        <end position="959"/>
    </location>
</feature>
<evidence type="ECO:0000259" key="2">
    <source>
        <dbReference type="PROSITE" id="PS50197"/>
    </source>
</evidence>
<name>A0A448ZPH3_9STRA</name>
<evidence type="ECO:0000313" key="4">
    <source>
        <dbReference type="EMBL" id="VEU43883.1"/>
    </source>
</evidence>
<dbReference type="OrthoDB" id="26681at2759"/>
<feature type="compositionally biased region" description="Low complexity" evidence="1">
    <location>
        <begin position="26"/>
        <end position="57"/>
    </location>
</feature>
<accession>A0A448ZPH3</accession>
<protein>
    <submittedName>
        <fullName evidence="4">Uncharacterized protein</fullName>
    </submittedName>
</protein>
<dbReference type="SUPFAM" id="SSF50978">
    <property type="entry name" value="WD40 repeat-like"/>
    <property type="match status" value="1"/>
</dbReference>
<feature type="compositionally biased region" description="Basic and acidic residues" evidence="1">
    <location>
        <begin position="1495"/>
        <end position="1514"/>
    </location>
</feature>
<dbReference type="Gene3D" id="1.10.1540.10">
    <property type="entry name" value="BEACH domain"/>
    <property type="match status" value="1"/>
</dbReference>
<evidence type="ECO:0000313" key="5">
    <source>
        <dbReference type="Proteomes" id="UP000291116"/>
    </source>
</evidence>
<dbReference type="PROSITE" id="PS50197">
    <property type="entry name" value="BEACH"/>
    <property type="match status" value="1"/>
</dbReference>
<sequence>MESPASENGVSPGIDPGSPKHKAKSSHSQQQSPPSSPSSPGSDPNSNSKPNPSSLPGHLSEAVAASFLDPAMDVGERLARAEAIRPFLNEIDGYWSFGSYNNSSGERTTTEGRLPPLAWNAHFRKAYTLLLWVRPVIGAEKEPEETETTTVAEDDAEALGEGTGSDRLLYRFAEGPEDATSSTGVSVSVGEWRALETDENACSEPERGSDRSKQSTNHKRAPRTLLTTLRAHSLPHEGLSAAAGRADANFDPAPFVVAPLELPEGEWSMIGITHVFPYLKRPHWTVCVNGRACASGELAYPQPSEAGHKKKQKHRGHEASVAALLGHNTLFRNVCGGGCEILGAGASDCSKTASDLQKDHLHSTARPKHHLSLHLATFLLAGEVFTPTVQALLAQAGPAMALQSGGGLPRMPPVANWTKGSSLEGVHVGIPLVVHGQSLRVQQLGASCALWGSAVDSRVTFRSGEGPGGLPEQTIICTMPLPRGATHGAPRVGLIQPTPPAREQNDPPRGYFGGGPKEYESESEGHDPVSLLIVGSGCSIHHNLSDYLLSLPTPIHKALDPLELVDSTSKLFSVLLLQGQSLDACVVLPFFLSLPPPGTRWNLQLGAATDSLQHLFALYSSGAAYAACLIRTLAASVRTGGGRWHEELLQNGTVHVLASSLRQSLVRSEFLGVVSYATCGDLVRAKASEQAAMGEHAASGGSTTTSSTASNPLSTTMDLLPVSPRAVPEAVTSAVLDLIDACCGPPSEFVEDLSPAKQIQRTSDLALTCLFGLALDWDLWGEDPLAASSLLSSVAQRYGGTCVTSGHIVRSQVSVQYFLDTLKYKLHHCYGKPSSGRPRGERERELRSIGVSCGDILEAMLLSSLSSDRSVSQGEHDVSACMGALSECPMDSICARVVFRAIGGILEWCEIVPPGFVDASSGGDSAAAEGERVSGANESDSFPRRKRSNSRGSSSNLVDDGHKCKVASRLARNLILSQFHDVIAPMLLSRTVFSTTSQGNKEAMGTDSNHSRTKTVPGVGKDESRVWQENWRICLVIFAWISSIAGPEGNAAANSLGSLLLASGMAGSLESVLERAGESYAENLFLPDPTMAMTVASTLRSDGWSYSDLLSDRLAVMMPLLPSLVVSLLPVPAAAGSVEEQHRGEVPSGESLRVLTEVVTAVTGSFYRVFGGITHSAAFHGSRSKTGNKQNGGDSGETKTARAYVPHLLVVANALEQSLVGLGNDEENKEGKPSILTILGAPAMVQRGADDGTWVEVSSTAKESFPSVASVSMPGQADGESDTEKTLVVVKSCQNSVLTIITELMCRAMKSGGGESSTQLWRSVLGTLKEVESYGAGDSEQIPSNTDFTPVTKNLLCRLLAMVLMRCLKRDYQWELWTLSMSSAVSRLCLLVEEKELLRCSFTTDGKYSNDQKLLMCAFLYILEYGRDTMGWCQLILPTPPVSHQEGNKSSSRGTESAVSAAKIMLPVLQPSLRIILEGIGNLSSETQIVIPSTPEKEGESSDESKEKSQDDEKPVSLLEYVARELRHSLMGAIVGLAFANARDIALHAMAVLRRDLKAQKNGTDDTAIKTFTSLLCMTAEEIRVRYEGERRRRETALVDAYDEQDEEAAADSMAVEKLILGDSIVPPSNERSTDETLKEPVEEISFENDSEQQSDRVPADFLLLNEGLTAGGASTVNRAKMEWSKYEGFSAALQTCSNNDGTPIDNGDCLEASAQIVLKMLSPFLDAWDEFSAMDAVDTELVKLFDLTLGAVLSEDSSTGEALPEMDVFHLGGCEGAADAMTTFIELAASEKNRTMEVTEIFLPNHRNSCSSYTERFCWTRYMGMLRKGNADEFWERGIADGNRDVRSRIVSIPCEPQFRRFIPKYLDNSSHNRHPGSVDQAAHDEETDIDAFTKSLIESGHLEIVDITKKEINEEEKPALELPTSDTLDDDFAETPLDISRPRSADEEDKQPEESVTTPANKEATTIDAYNRDEEEKVEFDKTQVDSMQFNITASAFASPPDNSSSTLGLMHSAAAGLIERHLENCLHVKTEGSRKCSMLLTSTHLILEYDIDSEGLYEGEMMAVREEAERQRMIEESKGGIAKDGDKIQEEIENRHKMTAALRPKSIRWNLSELSHVYLRRYRLRDSSIELFFIPSGGTSFGGYGLYSPSTSLFLDFGPGYEGKTRRDDAAFAIMKRAPPQAIKQWPDHDAQFLHNQLSRLTIGWVEGRITNFDYLLHLNILAGRSYNDTCQYPIMPWVLSNYHSEEIPDLTNPDNFRDLRKPMGALNPSRLEDFIERFNTFADPSIPPFMYGSHYSTNAGVVLHFLVRLHPFAGLHRQLQGGHFDVADRLFSSVPRTWEMCTGSSAAEVKELTPEWYCNPSFLKNTNKFRLGTSQDGELIGDVVLPPWAKGSAEKFIEVMRNALESDICSAMIPDWIDLIFGRKQQGPEAIAAHNVFFYLTYYGSVDVAAIEDEGLRQATELQIAHFGQCPMQLFVRPHVRRVQYVNKTRLTFYQITSAYTFGIDTRKGTTDDENEESTPLTCSSNGQQIFGKPLYLPFFSAPMSHWVHLDAPPPGPHAPLISVRLAGTDRCLAVDAQGVFHCFRWAWKAEDSTQITGFESSTTFPRDNGCFVAQRELPRFRTVPRLVHKPSHLQGDESNHGYTYPAVAISKTLFAGISVLLVLSDGDGRGGLAMQLVDPAKGVVRGEAVVGSIHSSRIRCIATDPIGNSAGHGGVGGELAIVGSSDGTASIWRFMSSHFLPLRPRVYLSGHCSSPIYAVGLSASINVAVTVSEKRLCLYSIGNGSVIRIIEPPTDTLELPEGMEILSTTFVKSPAVAISVQGFVVAVCETKMKTKTSRSVITLHLFSLEGVSLGSKALESWRGIPTRIVATPDGTTVLVCSGRGVTVHRVSAITPLAFIDEWQITESSEGEVDGYLSPGSGSRALDIDLGPSLNRPVIAAAACTNGVLRLHALAGISAYSERHKKVGLIPQGVGSLIKAPARGIKRVFGKASTIGTKAADAGKDISKEISSDVKEKGVTGFLGGMFGRKK</sequence>
<gene>
    <name evidence="4" type="ORF">PSNMU_V1.4_AUG-EV-PASAV3_0109360</name>
</gene>
<dbReference type="InterPro" id="IPR050865">
    <property type="entry name" value="BEACH_Domain"/>
</dbReference>
<dbReference type="InterPro" id="IPR023362">
    <property type="entry name" value="PH-BEACH_dom"/>
</dbReference>
<dbReference type="SUPFAM" id="SSF50729">
    <property type="entry name" value="PH domain-like"/>
    <property type="match status" value="1"/>
</dbReference>
<evidence type="ECO:0000256" key="1">
    <source>
        <dbReference type="SAM" id="MobiDB-lite"/>
    </source>
</evidence>
<dbReference type="InterPro" id="IPR011993">
    <property type="entry name" value="PH-like_dom_sf"/>
</dbReference>
<feature type="region of interest" description="Disordered" evidence="1">
    <location>
        <begin position="196"/>
        <end position="223"/>
    </location>
</feature>
<feature type="compositionally biased region" description="Basic and acidic residues" evidence="1">
    <location>
        <begin position="204"/>
        <end position="213"/>
    </location>
</feature>
<dbReference type="InterPro" id="IPR015943">
    <property type="entry name" value="WD40/YVTN_repeat-like_dom_sf"/>
</dbReference>
<feature type="domain" description="BEACH" evidence="2">
    <location>
        <begin position="2193"/>
        <end position="2486"/>
    </location>
</feature>
<dbReference type="PROSITE" id="PS51783">
    <property type="entry name" value="PH_BEACH"/>
    <property type="match status" value="1"/>
</dbReference>
<dbReference type="PANTHER" id="PTHR13743">
    <property type="entry name" value="BEIGE/BEACH-RELATED"/>
    <property type="match status" value="1"/>
</dbReference>
<dbReference type="Proteomes" id="UP000291116">
    <property type="component" value="Unassembled WGS sequence"/>
</dbReference>
<proteinExistence type="predicted"/>
<feature type="region of interest" description="Disordered" evidence="1">
    <location>
        <begin position="1"/>
        <end position="58"/>
    </location>
</feature>
<feature type="region of interest" description="Disordered" evidence="1">
    <location>
        <begin position="694"/>
        <end position="714"/>
    </location>
</feature>
<keyword evidence="5" id="KW-1185">Reference proteome</keyword>